<evidence type="ECO:0000313" key="3">
    <source>
        <dbReference type="EMBL" id="CAZ82746.1"/>
    </source>
</evidence>
<dbReference type="Gene3D" id="3.30.60.210">
    <property type="entry name" value="Stc1 domain"/>
    <property type="match status" value="1"/>
</dbReference>
<protein>
    <submittedName>
        <fullName evidence="3">(Perigord truffle) hypothetical protein</fullName>
    </submittedName>
</protein>
<dbReference type="RefSeq" id="XP_002838555.1">
    <property type="nucleotide sequence ID" value="XM_002838509.1"/>
</dbReference>
<dbReference type="Pfam" id="PF12898">
    <property type="entry name" value="Stc1"/>
    <property type="match status" value="1"/>
</dbReference>
<sequence>MPNQNYKKINRNLVNQRGTSSGSNKIPATIICNVCHSKKHQSEYAGRQLSKFTVYNKAFVRDPKSVKVTCKDCTAQQTTNLTCCVCSETMPLEKFAKSQRKNPDQARCIDCVNQDLKTEPDIGIISDEASSAYFSEPGSDFDDWENPTPPPKPTFKRPGPSTAAAKPAAKEDSQPAFDNFAALTVTDRKENEHEWQLAGNSKNSSATARNISDSSTPTMRSKKSGWAKVAKVPTSKAAKWGEVAAEESNILEYPTATSGKNKTAFNNRLIDLGDNDY</sequence>
<feature type="domain" description="Stc1" evidence="2">
    <location>
        <begin position="32"/>
        <end position="113"/>
    </location>
</feature>
<dbReference type="STRING" id="656061.D5GE03"/>
<evidence type="ECO:0000259" key="2">
    <source>
        <dbReference type="Pfam" id="PF12898"/>
    </source>
</evidence>
<dbReference type="eggNOG" id="ENOG502SB6E">
    <property type="taxonomic scope" value="Eukaryota"/>
</dbReference>
<dbReference type="InterPro" id="IPR024630">
    <property type="entry name" value="Stc1"/>
</dbReference>
<dbReference type="KEGG" id="tml:GSTUM_00001160001"/>
<feature type="region of interest" description="Disordered" evidence="1">
    <location>
        <begin position="1"/>
        <end position="23"/>
    </location>
</feature>
<dbReference type="AlphaFoldDB" id="D5GE03"/>
<dbReference type="GeneID" id="9183078"/>
<name>D5GE03_TUBMM</name>
<evidence type="ECO:0000313" key="4">
    <source>
        <dbReference type="Proteomes" id="UP000006911"/>
    </source>
</evidence>
<feature type="compositionally biased region" description="Polar residues" evidence="1">
    <location>
        <begin position="198"/>
        <end position="219"/>
    </location>
</feature>
<dbReference type="Proteomes" id="UP000006911">
    <property type="component" value="Unassembled WGS sequence"/>
</dbReference>
<accession>D5GE03</accession>
<feature type="region of interest" description="Disordered" evidence="1">
    <location>
        <begin position="136"/>
        <end position="176"/>
    </location>
</feature>
<feature type="region of interest" description="Disordered" evidence="1">
    <location>
        <begin position="188"/>
        <end position="227"/>
    </location>
</feature>
<gene>
    <name evidence="3" type="ORF">GSTUM_00001160001</name>
</gene>
<reference evidence="3 4" key="1">
    <citation type="journal article" date="2010" name="Nature">
        <title>Perigord black truffle genome uncovers evolutionary origins and mechanisms of symbiosis.</title>
        <authorList>
            <person name="Martin F."/>
            <person name="Kohler A."/>
            <person name="Murat C."/>
            <person name="Balestrini R."/>
            <person name="Coutinho P.M."/>
            <person name="Jaillon O."/>
            <person name="Montanini B."/>
            <person name="Morin E."/>
            <person name="Noel B."/>
            <person name="Percudani R."/>
            <person name="Porcel B."/>
            <person name="Rubini A."/>
            <person name="Amicucci A."/>
            <person name="Amselem J."/>
            <person name="Anthouard V."/>
            <person name="Arcioni S."/>
            <person name="Artiguenave F."/>
            <person name="Aury J.M."/>
            <person name="Ballario P."/>
            <person name="Bolchi A."/>
            <person name="Brenna A."/>
            <person name="Brun A."/>
            <person name="Buee M."/>
            <person name="Cantarel B."/>
            <person name="Chevalier G."/>
            <person name="Couloux A."/>
            <person name="Da Silva C."/>
            <person name="Denoeud F."/>
            <person name="Duplessis S."/>
            <person name="Ghignone S."/>
            <person name="Hilselberger B."/>
            <person name="Iotti M."/>
            <person name="Marcais B."/>
            <person name="Mello A."/>
            <person name="Miranda M."/>
            <person name="Pacioni G."/>
            <person name="Quesneville H."/>
            <person name="Riccioni C."/>
            <person name="Ruotolo R."/>
            <person name="Splivallo R."/>
            <person name="Stocchi V."/>
            <person name="Tisserant E."/>
            <person name="Viscomi A.R."/>
            <person name="Zambonelli A."/>
            <person name="Zampieri E."/>
            <person name="Henrissat B."/>
            <person name="Lebrun M.H."/>
            <person name="Paolocci F."/>
            <person name="Bonfante P."/>
            <person name="Ottonello S."/>
            <person name="Wincker P."/>
        </authorList>
    </citation>
    <scope>NUCLEOTIDE SEQUENCE [LARGE SCALE GENOMIC DNA]</scope>
    <source>
        <strain evidence="3 4">Mel28</strain>
    </source>
</reference>
<keyword evidence="4" id="KW-1185">Reference proteome</keyword>
<evidence type="ECO:0000256" key="1">
    <source>
        <dbReference type="SAM" id="MobiDB-lite"/>
    </source>
</evidence>
<dbReference type="HOGENOM" id="CLU_891435_0_0_1"/>
<dbReference type="InterPro" id="IPR043069">
    <property type="entry name" value="Stc1_sf"/>
</dbReference>
<organism evidence="3 4">
    <name type="scientific">Tuber melanosporum (strain Mel28)</name>
    <name type="common">Perigord black truffle</name>
    <dbReference type="NCBI Taxonomy" id="656061"/>
    <lineage>
        <taxon>Eukaryota</taxon>
        <taxon>Fungi</taxon>
        <taxon>Dikarya</taxon>
        <taxon>Ascomycota</taxon>
        <taxon>Pezizomycotina</taxon>
        <taxon>Pezizomycetes</taxon>
        <taxon>Pezizales</taxon>
        <taxon>Tuberaceae</taxon>
        <taxon>Tuber</taxon>
    </lineage>
</organism>
<proteinExistence type="predicted"/>
<dbReference type="InParanoid" id="D5GE03"/>
<dbReference type="EMBL" id="FN430157">
    <property type="protein sequence ID" value="CAZ82746.1"/>
    <property type="molecule type" value="Genomic_DNA"/>
</dbReference>